<dbReference type="InterPro" id="IPR050778">
    <property type="entry name" value="Cueball_EGF_LRP_Nidogen"/>
</dbReference>
<dbReference type="PANTHER" id="PTHR46513">
    <property type="entry name" value="VITELLOGENIN RECEPTOR-LIKE PROTEIN-RELATED-RELATED"/>
    <property type="match status" value="1"/>
</dbReference>
<dbReference type="GO" id="GO:0060070">
    <property type="term" value="P:canonical Wnt signaling pathway"/>
    <property type="evidence" value="ECO:0007669"/>
    <property type="project" value="TreeGrafter"/>
</dbReference>
<proteinExistence type="predicted"/>
<evidence type="ECO:0000313" key="6">
    <source>
        <dbReference type="EMBL" id="ELU15227.1"/>
    </source>
</evidence>
<feature type="repeat" description="LDL-receptor class B" evidence="1">
    <location>
        <begin position="317"/>
        <end position="358"/>
    </location>
</feature>
<reference evidence="8" key="1">
    <citation type="submission" date="2012-12" db="EMBL/GenBank/DDBJ databases">
        <authorList>
            <person name="Hellsten U."/>
            <person name="Grimwood J."/>
            <person name="Chapman J.A."/>
            <person name="Shapiro H."/>
            <person name="Aerts A."/>
            <person name="Otillar R.P."/>
            <person name="Terry A.Y."/>
            <person name="Boore J.L."/>
            <person name="Simakov O."/>
            <person name="Marletaz F."/>
            <person name="Cho S.-J."/>
            <person name="Edsinger-Gonzales E."/>
            <person name="Havlak P."/>
            <person name="Kuo D.-H."/>
            <person name="Larsson T."/>
            <person name="Lv J."/>
            <person name="Arendt D."/>
            <person name="Savage R."/>
            <person name="Osoegawa K."/>
            <person name="de Jong P."/>
            <person name="Lindberg D.R."/>
            <person name="Seaver E.C."/>
            <person name="Weisblat D.A."/>
            <person name="Putnam N.H."/>
            <person name="Grigoriev I.V."/>
            <person name="Rokhsar D.S."/>
        </authorList>
    </citation>
    <scope>NUCLEOTIDE SEQUENCE</scope>
    <source>
        <strain evidence="8">I ESC-2004</strain>
    </source>
</reference>
<feature type="domain" description="EGF-like" evidence="5">
    <location>
        <begin position="498"/>
        <end position="536"/>
    </location>
</feature>
<evidence type="ECO:0000256" key="4">
    <source>
        <dbReference type="SAM" id="SignalP"/>
    </source>
</evidence>
<feature type="repeat" description="LDL-receptor class B" evidence="1">
    <location>
        <begin position="589"/>
        <end position="632"/>
    </location>
</feature>
<feature type="domain" description="EGF-like" evidence="5">
    <location>
        <begin position="272"/>
        <end position="308"/>
    </location>
</feature>
<dbReference type="InterPro" id="IPR011042">
    <property type="entry name" value="6-blade_b-propeller_TolB-like"/>
</dbReference>
<dbReference type="EnsemblMetazoa" id="CapteT187212">
    <property type="protein sequence ID" value="CapteP187212"/>
    <property type="gene ID" value="CapteG187212"/>
</dbReference>
<dbReference type="SMART" id="SM00135">
    <property type="entry name" value="LY"/>
    <property type="match status" value="9"/>
</dbReference>
<dbReference type="OrthoDB" id="6157061at2759"/>
<feature type="transmembrane region" description="Helical" evidence="3">
    <location>
        <begin position="814"/>
        <end position="836"/>
    </location>
</feature>
<dbReference type="SUPFAM" id="SSF57196">
    <property type="entry name" value="EGF/Laminin"/>
    <property type="match status" value="2"/>
</dbReference>
<accession>R7V9R3</accession>
<feature type="compositionally biased region" description="Basic and acidic residues" evidence="2">
    <location>
        <begin position="1010"/>
        <end position="1025"/>
    </location>
</feature>
<dbReference type="OMA" id="ANKTDIC"/>
<dbReference type="EMBL" id="AMQN01004609">
    <property type="status" value="NOT_ANNOTATED_CDS"/>
    <property type="molecule type" value="Genomic_DNA"/>
</dbReference>
<dbReference type="InterPro" id="IPR000033">
    <property type="entry name" value="LDLR_classB_rpt"/>
</dbReference>
<feature type="compositionally biased region" description="Pro residues" evidence="2">
    <location>
        <begin position="1000"/>
        <end position="1009"/>
    </location>
</feature>
<dbReference type="AlphaFoldDB" id="R7V9R3"/>
<evidence type="ECO:0000313" key="7">
    <source>
        <dbReference type="EnsemblMetazoa" id="CapteP187212"/>
    </source>
</evidence>
<dbReference type="Gene3D" id="2.120.10.30">
    <property type="entry name" value="TolB, C-terminal domain"/>
    <property type="match status" value="4"/>
</dbReference>
<evidence type="ECO:0000256" key="2">
    <source>
        <dbReference type="SAM" id="MobiDB-lite"/>
    </source>
</evidence>
<keyword evidence="8" id="KW-1185">Reference proteome</keyword>
<evidence type="ECO:0000259" key="5">
    <source>
        <dbReference type="SMART" id="SM00181"/>
    </source>
</evidence>
<dbReference type="InterPro" id="IPR000742">
    <property type="entry name" value="EGF"/>
</dbReference>
<dbReference type="GO" id="GO:0042813">
    <property type="term" value="F:Wnt receptor activity"/>
    <property type="evidence" value="ECO:0007669"/>
    <property type="project" value="TreeGrafter"/>
</dbReference>
<dbReference type="GO" id="GO:0017147">
    <property type="term" value="F:Wnt-protein binding"/>
    <property type="evidence" value="ECO:0007669"/>
    <property type="project" value="TreeGrafter"/>
</dbReference>
<feature type="repeat" description="LDL-receptor class B" evidence="1">
    <location>
        <begin position="359"/>
        <end position="403"/>
    </location>
</feature>
<protein>
    <recommendedName>
        <fullName evidence="5">EGF-like domain-containing protein</fullName>
    </recommendedName>
</protein>
<sequence length="1069" mass="118682">MVRVKACGIIVIALLAVHVTGVLGDPLLVWTQRSHKWTKIRGIEGDPSNWLEADYVMSFVSSKPEDGFRYCISYDHVRSHVYWTETHAYSIVRQPLNDTLLSTPTESKETIYVDLTSNITATAVDWLAGNVYFTDAANQVIGVATWNAHQQNMHRILFSFDLNGPHGIAVDPHKGYLFWSDVGPMPRIERSSLTGTDRMILVSSDLQHPLGMVTDIAESRVYWNYLFISNEKKLQIQVFNKSNGVRIKLLDIDALTYHITMAQDIPTDPSHPCMTLGCDHLCFNRGDQSGVCTCMQGYYLELDGKTCTRIGVDWLANKVYWTDQELYHIMVFELDGRYHSILLDKLSQPGALSVDSVHRDLFWTDYSRDQAVIWRSALDGTDATIIIDSDVISLTGLVTDPRSQRIYWTDNSHGHIESANYAGRYRRPISSHKGNRIYDVTVFQDYMTWTAGEQSLQFSHLQTGDKITNVNPNEMAQYNDSYDVVTYDVYLQPVYTTPCNDNKGQCQHHCYPISMENYTCGCAIGFSLAADNSSCSSDPTNSLFILYVDPYHKQVYQQSILEPMDVNPQGLNLPAMDHPVSVDFDQTESRIYWIDHEQGVIKGSALDGSESRVLRWIGSDSRPLRLVVDSASRHLFFTDEVQSGVFRIDLPDGRGHKKVAEGSDLDSLAADPIQGRVYYTSGNSVWFVERDGGTATKILDIEGPTALSMRPMEQVLYIGLRNGSLLSMETNETDSGIALVAHLPDTHVYAVAAGSADVYITAWNQKGVHRVNLLSGGEATLVSLPVFARLTDIKIFENIIPLPVVTTPPDMTTIGIVLGVILLILLLALIFGLLLCRGRKKAKTPGSASSGEELYDEEVDSSVDMGFSNGIANGASKNYEGVYTEPVNGSHPSFDPPSSFDPPPSNGDFFPALAAAGIVVSSGVKTIDKKKFKKKAAGAPPPPPKSHKPRPTSSSEFELTEDKKVATVIQRLATRLRHRLSSVRFSGTVLPPDIENGDPEPVPDYQPPPTKEKVHRNIDIPDKPHKMPRGYAPASHNVPRDVRTTWGKAKGNAELNRNADLGNKFGMQI</sequence>
<reference evidence="7" key="3">
    <citation type="submission" date="2015-06" db="UniProtKB">
        <authorList>
            <consortium name="EnsemblMetazoa"/>
        </authorList>
    </citation>
    <scope>IDENTIFICATION</scope>
</reference>
<name>R7V9R3_CAPTE</name>
<feature type="region of interest" description="Disordered" evidence="2">
    <location>
        <begin position="990"/>
        <end position="1039"/>
    </location>
</feature>
<feature type="region of interest" description="Disordered" evidence="2">
    <location>
        <begin position="886"/>
        <end position="906"/>
    </location>
</feature>
<keyword evidence="3" id="KW-0472">Membrane</keyword>
<gene>
    <name evidence="6" type="ORF">CAPTEDRAFT_187212</name>
</gene>
<dbReference type="HOGENOM" id="CLU_287896_0_0_1"/>
<dbReference type="GO" id="GO:0005886">
    <property type="term" value="C:plasma membrane"/>
    <property type="evidence" value="ECO:0007669"/>
    <property type="project" value="TreeGrafter"/>
</dbReference>
<keyword evidence="3" id="KW-0812">Transmembrane</keyword>
<dbReference type="Proteomes" id="UP000014760">
    <property type="component" value="Unassembled WGS sequence"/>
</dbReference>
<evidence type="ECO:0000256" key="1">
    <source>
        <dbReference type="PROSITE-ProRule" id="PRU00461"/>
    </source>
</evidence>
<dbReference type="SMART" id="SM00181">
    <property type="entry name" value="EGF"/>
    <property type="match status" value="2"/>
</dbReference>
<keyword evidence="4" id="KW-0732">Signal</keyword>
<feature type="signal peptide" evidence="4">
    <location>
        <begin position="1"/>
        <end position="24"/>
    </location>
</feature>
<dbReference type="Pfam" id="PF00058">
    <property type="entry name" value="Ldl_recept_b"/>
    <property type="match status" value="2"/>
</dbReference>
<feature type="repeat" description="LDL-receptor class B" evidence="1">
    <location>
        <begin position="175"/>
        <end position="218"/>
    </location>
</feature>
<dbReference type="STRING" id="283909.R7V9R3"/>
<dbReference type="PROSITE" id="PS51120">
    <property type="entry name" value="LDLRB"/>
    <property type="match status" value="4"/>
</dbReference>
<dbReference type="SUPFAM" id="SSF63825">
    <property type="entry name" value="YWTD domain"/>
    <property type="match status" value="3"/>
</dbReference>
<organism evidence="6">
    <name type="scientific">Capitella teleta</name>
    <name type="common">Polychaete worm</name>
    <dbReference type="NCBI Taxonomy" id="283909"/>
    <lineage>
        <taxon>Eukaryota</taxon>
        <taxon>Metazoa</taxon>
        <taxon>Spiralia</taxon>
        <taxon>Lophotrochozoa</taxon>
        <taxon>Annelida</taxon>
        <taxon>Polychaeta</taxon>
        <taxon>Sedentaria</taxon>
        <taxon>Scolecida</taxon>
        <taxon>Capitellidae</taxon>
        <taxon>Capitella</taxon>
    </lineage>
</organism>
<keyword evidence="3" id="KW-1133">Transmembrane helix</keyword>
<evidence type="ECO:0000256" key="3">
    <source>
        <dbReference type="SAM" id="Phobius"/>
    </source>
</evidence>
<feature type="region of interest" description="Disordered" evidence="2">
    <location>
        <begin position="931"/>
        <end position="959"/>
    </location>
</feature>
<evidence type="ECO:0000313" key="8">
    <source>
        <dbReference type="Proteomes" id="UP000014760"/>
    </source>
</evidence>
<reference evidence="6 8" key="2">
    <citation type="journal article" date="2013" name="Nature">
        <title>Insights into bilaterian evolution from three spiralian genomes.</title>
        <authorList>
            <person name="Simakov O."/>
            <person name="Marletaz F."/>
            <person name="Cho S.J."/>
            <person name="Edsinger-Gonzales E."/>
            <person name="Havlak P."/>
            <person name="Hellsten U."/>
            <person name="Kuo D.H."/>
            <person name="Larsson T."/>
            <person name="Lv J."/>
            <person name="Arendt D."/>
            <person name="Savage R."/>
            <person name="Osoegawa K."/>
            <person name="de Jong P."/>
            <person name="Grimwood J."/>
            <person name="Chapman J.A."/>
            <person name="Shapiro H."/>
            <person name="Aerts A."/>
            <person name="Otillar R.P."/>
            <person name="Terry A.Y."/>
            <person name="Boore J.L."/>
            <person name="Grigoriev I.V."/>
            <person name="Lindberg D.R."/>
            <person name="Seaver E.C."/>
            <person name="Weisblat D.A."/>
            <person name="Putnam N.H."/>
            <person name="Rokhsar D.S."/>
        </authorList>
    </citation>
    <scope>NUCLEOTIDE SEQUENCE</scope>
    <source>
        <strain evidence="6 8">I ESC-2004</strain>
    </source>
</reference>
<dbReference type="EMBL" id="KB293927">
    <property type="protein sequence ID" value="ELU15227.1"/>
    <property type="molecule type" value="Genomic_DNA"/>
</dbReference>
<feature type="chain" id="PRO_5008788889" description="EGF-like domain-containing protein" evidence="4">
    <location>
        <begin position="25"/>
        <end position="1069"/>
    </location>
</feature>